<feature type="signal peptide" evidence="1">
    <location>
        <begin position="1"/>
        <end position="21"/>
    </location>
</feature>
<name>A0ABQ0GT52_9PEZI</name>
<comment type="caution">
    <text evidence="3">The sequence shown here is derived from an EMBL/GenBank/DDBJ whole genome shotgun (WGS) entry which is preliminary data.</text>
</comment>
<evidence type="ECO:0000313" key="3">
    <source>
        <dbReference type="EMBL" id="GAB1320930.1"/>
    </source>
</evidence>
<dbReference type="Gene3D" id="3.40.50.1820">
    <property type="entry name" value="alpha/beta hydrolase"/>
    <property type="match status" value="1"/>
</dbReference>
<keyword evidence="1" id="KW-0732">Signal</keyword>
<reference evidence="3 4" key="1">
    <citation type="submission" date="2024-09" db="EMBL/GenBank/DDBJ databases">
        <title>Itraconazole resistance in Madurella fahalii resulting from another homologue of gene encoding cytochrome P450 14-alpha sterol demethylase (CYP51).</title>
        <authorList>
            <person name="Yoshioka I."/>
            <person name="Fahal A.H."/>
            <person name="Kaneko S."/>
            <person name="Yaguchi T."/>
        </authorList>
    </citation>
    <scope>NUCLEOTIDE SEQUENCE [LARGE SCALE GENOMIC DNA]</scope>
    <source>
        <strain evidence="3 4">IFM 68171</strain>
    </source>
</reference>
<evidence type="ECO:0000259" key="2">
    <source>
        <dbReference type="Pfam" id="PF12697"/>
    </source>
</evidence>
<dbReference type="Proteomes" id="UP001628179">
    <property type="component" value="Unassembled WGS sequence"/>
</dbReference>
<dbReference type="RefSeq" id="XP_070922660.1">
    <property type="nucleotide sequence ID" value="XM_071066559.1"/>
</dbReference>
<keyword evidence="4" id="KW-1185">Reference proteome</keyword>
<protein>
    <submittedName>
        <fullName evidence="3">AB hydrolase-1 domain-containing protein</fullName>
    </submittedName>
</protein>
<evidence type="ECO:0000313" key="4">
    <source>
        <dbReference type="Proteomes" id="UP001628179"/>
    </source>
</evidence>
<evidence type="ECO:0000256" key="1">
    <source>
        <dbReference type="SAM" id="SignalP"/>
    </source>
</evidence>
<feature type="chain" id="PRO_5046535653" evidence="1">
    <location>
        <begin position="22"/>
        <end position="399"/>
    </location>
</feature>
<dbReference type="SUPFAM" id="SSF53474">
    <property type="entry name" value="alpha/beta-Hydrolases"/>
    <property type="match status" value="1"/>
</dbReference>
<gene>
    <name evidence="3" type="ORF">MFIFM68171_11140</name>
</gene>
<dbReference type="Pfam" id="PF12697">
    <property type="entry name" value="Abhydrolase_6"/>
    <property type="match status" value="1"/>
</dbReference>
<organism evidence="3 4">
    <name type="scientific">Madurella fahalii</name>
    <dbReference type="NCBI Taxonomy" id="1157608"/>
    <lineage>
        <taxon>Eukaryota</taxon>
        <taxon>Fungi</taxon>
        <taxon>Dikarya</taxon>
        <taxon>Ascomycota</taxon>
        <taxon>Pezizomycotina</taxon>
        <taxon>Sordariomycetes</taxon>
        <taxon>Sordariomycetidae</taxon>
        <taxon>Sordariales</taxon>
        <taxon>Sordariales incertae sedis</taxon>
        <taxon>Madurella</taxon>
    </lineage>
</organism>
<dbReference type="GO" id="GO:0016787">
    <property type="term" value="F:hydrolase activity"/>
    <property type="evidence" value="ECO:0007669"/>
    <property type="project" value="UniProtKB-KW"/>
</dbReference>
<dbReference type="GeneID" id="98181882"/>
<sequence length="399" mass="43233">MSGILYPISLGVLALTGAAASAPTGSATTIKQCVQLEVPIPVVATNTHFIMPQVDSTTDAIDWAVNVTTWSTLEAERVVGPVPVDRTFRINAQLCVPSQKGAKAEILQIATHGLGFDKRYWDVEVKPEEYSYLDAAIRKGYSVLTYDRIGTGQSEKPDAYDIVQIPVEVEILAGLTQLARSGQLLSSSRVMSTTSGATTVHDFQPSKVVHVGHSFGSFLTAGMLGRYGNLSDGALLTGFLLNAKLGSVDVAHFDHEFAPEHDPVRFGEYSSGYFVLTTESCLQKLFFRKGGFEPDLLTYTEKIKQPETVGEYASQANSRSPPATEFRGPVQFLVGEFDYPTCDGDCRTLYDENLAQGMFPAASNIFPYLQPNTGHALTLASNASAGFEVMLQYLDSQGL</sequence>
<accession>A0ABQ0GT52</accession>
<keyword evidence="3" id="KW-0378">Hydrolase</keyword>
<feature type="domain" description="AB hydrolase-1" evidence="2">
    <location>
        <begin position="112"/>
        <end position="379"/>
    </location>
</feature>
<dbReference type="InterPro" id="IPR000073">
    <property type="entry name" value="AB_hydrolase_1"/>
</dbReference>
<dbReference type="EMBL" id="BAAFSV010000006">
    <property type="protein sequence ID" value="GAB1320930.1"/>
    <property type="molecule type" value="Genomic_DNA"/>
</dbReference>
<proteinExistence type="predicted"/>
<dbReference type="InterPro" id="IPR029058">
    <property type="entry name" value="AB_hydrolase_fold"/>
</dbReference>